<dbReference type="EMBL" id="JADWDC010000033">
    <property type="protein sequence ID" value="MCC0177998.1"/>
    <property type="molecule type" value="Genomic_DNA"/>
</dbReference>
<dbReference type="AlphaFoldDB" id="A0A964BT08"/>
<gene>
    <name evidence="2" type="ORF">I4641_13520</name>
</gene>
<dbReference type="InterPro" id="IPR021787">
    <property type="entry name" value="DUF3352"/>
</dbReference>
<protein>
    <submittedName>
        <fullName evidence="2">DUF3352 domain-containing protein</fullName>
    </submittedName>
</protein>
<feature type="transmembrane region" description="Helical" evidence="1">
    <location>
        <begin position="7"/>
        <end position="29"/>
    </location>
</feature>
<keyword evidence="1" id="KW-0812">Transmembrane</keyword>
<comment type="caution">
    <text evidence="2">The sequence shown here is derived from an EMBL/GenBank/DDBJ whole genome shotgun (WGS) entry which is preliminary data.</text>
</comment>
<keyword evidence="3" id="KW-1185">Reference proteome</keyword>
<sequence>MKFRSFFWTLTAGAITIFLIAVVGMGWIASSSSIALLPGGVNRFPLAAAFIPKQAPGMVSLLTNPEKLNAIYRVTLPLQERQRERLEWQQWETDLLGKIGFNYQRDVKPWLGDEITLAIASLDSDRNPKNGAQPGYILAAATKNNGLAKESLRQFYSTKNNISIEPYKGTNIIFPKGISDFWSSVVVGDFVLFANQPQILKEAINQAQAIELNLARADSYQNVLNNIQQPHIGIGYIDVFGLSAWLDKSTISTQANSKPILGIALSIKGADLAARTLLIEADKTTVNSLNNKSFLDNLELQQILNSLPFNDRNLAYIEINNGKSLLEDRIPLYKVTKLAIQSLFPHLKAIAIQNIGKQDNISRANILFKLDS</sequence>
<name>A0A964BT08_9CYAN</name>
<organism evidence="2 3">
    <name type="scientific">Waterburya agarophytonicola KI4</name>
    <dbReference type="NCBI Taxonomy" id="2874699"/>
    <lineage>
        <taxon>Bacteria</taxon>
        <taxon>Bacillati</taxon>
        <taxon>Cyanobacteriota</taxon>
        <taxon>Cyanophyceae</taxon>
        <taxon>Pleurocapsales</taxon>
        <taxon>Hyellaceae</taxon>
        <taxon>Waterburya</taxon>
        <taxon>Waterburya agarophytonicola</taxon>
    </lineage>
</organism>
<proteinExistence type="predicted"/>
<evidence type="ECO:0000256" key="1">
    <source>
        <dbReference type="SAM" id="Phobius"/>
    </source>
</evidence>
<keyword evidence="1" id="KW-0472">Membrane</keyword>
<dbReference type="Proteomes" id="UP000729733">
    <property type="component" value="Unassembled WGS sequence"/>
</dbReference>
<dbReference type="Pfam" id="PF11832">
    <property type="entry name" value="DUF3352"/>
    <property type="match status" value="2"/>
</dbReference>
<keyword evidence="1" id="KW-1133">Transmembrane helix</keyword>
<accession>A0A964BT08</accession>
<reference evidence="2" key="1">
    <citation type="journal article" date="2021" name="Antonie Van Leeuwenhoek">
        <title>Draft genome and description of Waterburya agarophytonicola gen. nov. sp. nov. (Pleurocapsales, Cyanobacteria): a seaweed symbiont.</title>
        <authorList>
            <person name="Bonthond G."/>
            <person name="Shalygin S."/>
            <person name="Bayer T."/>
            <person name="Weinberger F."/>
        </authorList>
    </citation>
    <scope>NUCLEOTIDE SEQUENCE</scope>
    <source>
        <strain evidence="2">KI4</strain>
    </source>
</reference>
<dbReference type="RefSeq" id="WP_229641064.1">
    <property type="nucleotide sequence ID" value="NZ_JADWDC010000033.1"/>
</dbReference>
<evidence type="ECO:0000313" key="3">
    <source>
        <dbReference type="Proteomes" id="UP000729733"/>
    </source>
</evidence>
<evidence type="ECO:0000313" key="2">
    <source>
        <dbReference type="EMBL" id="MCC0177998.1"/>
    </source>
</evidence>